<protein>
    <submittedName>
        <fullName evidence="7">Ctf8-domain-containing protein</fullName>
    </submittedName>
</protein>
<evidence type="ECO:0000256" key="1">
    <source>
        <dbReference type="ARBA" id="ARBA00004123"/>
    </source>
</evidence>
<dbReference type="GO" id="GO:0007064">
    <property type="term" value="P:mitotic sister chromatid cohesion"/>
    <property type="evidence" value="ECO:0007669"/>
    <property type="project" value="InterPro"/>
</dbReference>
<dbReference type="EMBL" id="JARJCW010000103">
    <property type="protein sequence ID" value="KAJ7193968.1"/>
    <property type="molecule type" value="Genomic_DNA"/>
</dbReference>
<dbReference type="AlphaFoldDB" id="A0AAD6Y4N5"/>
<evidence type="ECO:0000256" key="5">
    <source>
        <dbReference type="ARBA" id="ARBA00023306"/>
    </source>
</evidence>
<dbReference type="GO" id="GO:0003677">
    <property type="term" value="F:DNA binding"/>
    <property type="evidence" value="ECO:0007669"/>
    <property type="project" value="UniProtKB-KW"/>
</dbReference>
<keyword evidence="5" id="KW-0131">Cell cycle</keyword>
<accession>A0AAD6Y4N5</accession>
<comment type="similarity">
    <text evidence="6">Belongs to the CTF8 family.</text>
</comment>
<dbReference type="InterPro" id="IPR018607">
    <property type="entry name" value="Ctf8"/>
</dbReference>
<evidence type="ECO:0000256" key="2">
    <source>
        <dbReference type="ARBA" id="ARBA00022705"/>
    </source>
</evidence>
<keyword evidence="2" id="KW-0235">DNA replication</keyword>
<gene>
    <name evidence="7" type="ORF">GGX14DRAFT_378402</name>
</gene>
<evidence type="ECO:0000313" key="8">
    <source>
        <dbReference type="Proteomes" id="UP001219525"/>
    </source>
</evidence>
<name>A0AAD6Y4N5_9AGAR</name>
<sequence>MIIPVTFVAPYGPTSARPQLPPALARISHTELVLLELQGALDVDFVAPTERDGRLVGRLSIDAARKNATLTIGHHLLEGRVASLPKPLAVLQRVAPPDTDLDPDADADAMDCDLDDSVTQARTQTQMADAETSPVSWDAIALIKQKIIFSKRPMPIVGRQT</sequence>
<reference evidence="7" key="1">
    <citation type="submission" date="2023-03" db="EMBL/GenBank/DDBJ databases">
        <title>Massive genome expansion in bonnet fungi (Mycena s.s.) driven by repeated elements and novel gene families across ecological guilds.</title>
        <authorList>
            <consortium name="Lawrence Berkeley National Laboratory"/>
            <person name="Harder C.B."/>
            <person name="Miyauchi S."/>
            <person name="Viragh M."/>
            <person name="Kuo A."/>
            <person name="Thoen E."/>
            <person name="Andreopoulos B."/>
            <person name="Lu D."/>
            <person name="Skrede I."/>
            <person name="Drula E."/>
            <person name="Henrissat B."/>
            <person name="Morin E."/>
            <person name="Kohler A."/>
            <person name="Barry K."/>
            <person name="LaButti K."/>
            <person name="Morin E."/>
            <person name="Salamov A."/>
            <person name="Lipzen A."/>
            <person name="Mereny Z."/>
            <person name="Hegedus B."/>
            <person name="Baldrian P."/>
            <person name="Stursova M."/>
            <person name="Weitz H."/>
            <person name="Taylor A."/>
            <person name="Grigoriev I.V."/>
            <person name="Nagy L.G."/>
            <person name="Martin F."/>
            <person name="Kauserud H."/>
        </authorList>
    </citation>
    <scope>NUCLEOTIDE SEQUENCE</scope>
    <source>
        <strain evidence="7">9144</strain>
    </source>
</reference>
<evidence type="ECO:0000313" key="7">
    <source>
        <dbReference type="EMBL" id="KAJ7193968.1"/>
    </source>
</evidence>
<dbReference type="PANTHER" id="PTHR28605">
    <property type="entry name" value="CTF8, CHROMOSOME TRANSMISSION FIDELITY FACTOR 8 HOMOLOG (S. CEREVISIAE)"/>
    <property type="match status" value="1"/>
</dbReference>
<comment type="subcellular location">
    <subcellularLocation>
        <location evidence="1">Nucleus</location>
    </subcellularLocation>
</comment>
<evidence type="ECO:0000256" key="6">
    <source>
        <dbReference type="ARBA" id="ARBA00038447"/>
    </source>
</evidence>
<keyword evidence="3" id="KW-0238">DNA-binding</keyword>
<dbReference type="PANTHER" id="PTHR28605:SF1">
    <property type="entry name" value="CHROMOSOME TRANSMISSION FIDELITY FACTOR 8"/>
    <property type="match status" value="1"/>
</dbReference>
<keyword evidence="4" id="KW-0539">Nucleus</keyword>
<dbReference type="Pfam" id="PF09696">
    <property type="entry name" value="Ctf8"/>
    <property type="match status" value="1"/>
</dbReference>
<dbReference type="Proteomes" id="UP001219525">
    <property type="component" value="Unassembled WGS sequence"/>
</dbReference>
<organism evidence="7 8">
    <name type="scientific">Mycena pura</name>
    <dbReference type="NCBI Taxonomy" id="153505"/>
    <lineage>
        <taxon>Eukaryota</taxon>
        <taxon>Fungi</taxon>
        <taxon>Dikarya</taxon>
        <taxon>Basidiomycota</taxon>
        <taxon>Agaricomycotina</taxon>
        <taxon>Agaricomycetes</taxon>
        <taxon>Agaricomycetidae</taxon>
        <taxon>Agaricales</taxon>
        <taxon>Marasmiineae</taxon>
        <taxon>Mycenaceae</taxon>
        <taxon>Mycena</taxon>
    </lineage>
</organism>
<proteinExistence type="inferred from homology"/>
<keyword evidence="8" id="KW-1185">Reference proteome</keyword>
<dbReference type="GO" id="GO:0006260">
    <property type="term" value="P:DNA replication"/>
    <property type="evidence" value="ECO:0007669"/>
    <property type="project" value="UniProtKB-KW"/>
</dbReference>
<evidence type="ECO:0000256" key="4">
    <source>
        <dbReference type="ARBA" id="ARBA00023242"/>
    </source>
</evidence>
<evidence type="ECO:0000256" key="3">
    <source>
        <dbReference type="ARBA" id="ARBA00023125"/>
    </source>
</evidence>
<dbReference type="GO" id="GO:0031390">
    <property type="term" value="C:Ctf18 RFC-like complex"/>
    <property type="evidence" value="ECO:0007669"/>
    <property type="project" value="InterPro"/>
</dbReference>
<comment type="caution">
    <text evidence="7">The sequence shown here is derived from an EMBL/GenBank/DDBJ whole genome shotgun (WGS) entry which is preliminary data.</text>
</comment>